<protein>
    <submittedName>
        <fullName evidence="2">Flagellar export protein FliJ</fullName>
    </submittedName>
</protein>
<proteinExistence type="predicted"/>
<dbReference type="EMBL" id="QFWV02000008">
    <property type="protein sequence ID" value="RKF06033.1"/>
    <property type="molecule type" value="Genomic_DNA"/>
</dbReference>
<organism evidence="2 3">
    <name type="scientific">Oceaniradius stylonematis</name>
    <dbReference type="NCBI Taxonomy" id="2184161"/>
    <lineage>
        <taxon>Bacteria</taxon>
        <taxon>Pseudomonadati</taxon>
        <taxon>Pseudomonadota</taxon>
        <taxon>Alphaproteobacteria</taxon>
        <taxon>Hyphomicrobiales</taxon>
        <taxon>Ahrensiaceae</taxon>
        <taxon>Oceaniradius</taxon>
    </lineage>
</organism>
<gene>
    <name evidence="2" type="ORF">DEM25_015925</name>
</gene>
<keyword evidence="2" id="KW-0969">Cilium</keyword>
<keyword evidence="3" id="KW-1185">Reference proteome</keyword>
<reference evidence="2 3" key="1">
    <citation type="journal article" date="2018" name="Int. J. Syst. Bacteriol.">
        <title>Oceaniradius stylonemae gen. nov., sp. nov., isolated from a red alga, Stylonema cornu-cervi.</title>
        <authorList>
            <person name="Jeong S."/>
        </authorList>
    </citation>
    <scope>NUCLEOTIDE SEQUENCE [LARGE SCALE GENOMIC DNA]</scope>
    <source>
        <strain evidence="2 3">StC1</strain>
    </source>
</reference>
<sequence>MKPKDSLIRVKQFQVTEKHRQVNQLETMIAEFERMAGELDVQIQNEEKKSGITDVDHFAYPTFAKAARTRRDNLFNSIRDLQSQKDAAEAALMDAEAELQKAEKLDVREARRVAEEQSARTSAYDRQAMIG</sequence>
<keyword evidence="2" id="KW-0966">Cell projection</keyword>
<name>A0A3A8AJK7_9HYPH</name>
<dbReference type="RefSeq" id="WP_109767563.1">
    <property type="nucleotide sequence ID" value="NZ_CP159474.1"/>
</dbReference>
<evidence type="ECO:0000313" key="3">
    <source>
        <dbReference type="Proteomes" id="UP000246132"/>
    </source>
</evidence>
<accession>A0A3A8AJK7</accession>
<evidence type="ECO:0000256" key="1">
    <source>
        <dbReference type="SAM" id="Coils"/>
    </source>
</evidence>
<evidence type="ECO:0000313" key="2">
    <source>
        <dbReference type="EMBL" id="RKF06033.1"/>
    </source>
</evidence>
<dbReference type="OrthoDB" id="7871364at2"/>
<dbReference type="Proteomes" id="UP000246132">
    <property type="component" value="Unassembled WGS sequence"/>
</dbReference>
<feature type="coiled-coil region" evidence="1">
    <location>
        <begin position="15"/>
        <end position="105"/>
    </location>
</feature>
<dbReference type="AlphaFoldDB" id="A0A3A8AJK7"/>
<keyword evidence="2" id="KW-0282">Flagellum</keyword>
<keyword evidence="1" id="KW-0175">Coiled coil</keyword>
<comment type="caution">
    <text evidence="2">The sequence shown here is derived from an EMBL/GenBank/DDBJ whole genome shotgun (WGS) entry which is preliminary data.</text>
</comment>